<reference evidence="1" key="1">
    <citation type="journal article" date="2015" name="Nature">
        <title>Complex archaea that bridge the gap between prokaryotes and eukaryotes.</title>
        <authorList>
            <person name="Spang A."/>
            <person name="Saw J.H."/>
            <person name="Jorgensen S.L."/>
            <person name="Zaremba-Niedzwiedzka K."/>
            <person name="Martijn J."/>
            <person name="Lind A.E."/>
            <person name="van Eijk R."/>
            <person name="Schleper C."/>
            <person name="Guy L."/>
            <person name="Ettema T.J."/>
        </authorList>
    </citation>
    <scope>NUCLEOTIDE SEQUENCE</scope>
</reference>
<proteinExistence type="predicted"/>
<dbReference type="AlphaFoldDB" id="A0A0F9S404"/>
<sequence>KKRDEKELIAEFLSDLEEFELKRYSDMFRTLTTIREKWEARSK</sequence>
<feature type="non-terminal residue" evidence="1">
    <location>
        <position position="1"/>
    </location>
</feature>
<dbReference type="EMBL" id="LAZR01000825">
    <property type="protein sequence ID" value="KKN56992.1"/>
    <property type="molecule type" value="Genomic_DNA"/>
</dbReference>
<evidence type="ECO:0000313" key="1">
    <source>
        <dbReference type="EMBL" id="KKN56992.1"/>
    </source>
</evidence>
<gene>
    <name evidence="1" type="ORF">LCGC14_0567140</name>
</gene>
<accession>A0A0F9S404</accession>
<organism evidence="1">
    <name type="scientific">marine sediment metagenome</name>
    <dbReference type="NCBI Taxonomy" id="412755"/>
    <lineage>
        <taxon>unclassified sequences</taxon>
        <taxon>metagenomes</taxon>
        <taxon>ecological metagenomes</taxon>
    </lineage>
</organism>
<name>A0A0F9S404_9ZZZZ</name>
<protein>
    <submittedName>
        <fullName evidence="1">Uncharacterized protein</fullName>
    </submittedName>
</protein>
<comment type="caution">
    <text evidence="1">The sequence shown here is derived from an EMBL/GenBank/DDBJ whole genome shotgun (WGS) entry which is preliminary data.</text>
</comment>